<proteinExistence type="predicted"/>
<sequence length="670" mass="74907">MQQVMFRLLGPPEVYYNEQPIRIPRRRSRALLYYMVSTHTPQPRERLMALLCGDMDDESARRAFKTMLAEVRSQLRSVDPSIEWITSDEDRLTFHPLAPIWLDTEIFEKATANVQSNLSLAIKLYRNKFLDGFFLKGAPDFDTWVQSTRDHFHHLYMQSLHHMAEVYEANHQLQEAITCTHRLLEADPLSEEAHAQLMRLYWQAGDRTLALRQYERLGKVLAEEFSVQPLAATKELYQQIARSTSVQAQVKTAPVHPVLPPARALQVATETPVVDVTLPFVGRVRELDWLRNHLFGQENEQTLLLLQGEIGIGKTRLLQEITEGDCASWLVLQGTCQEAEGKNSYHPLLEALRSGLDRQTIARLDLYPVWQARLERLLPDLFYSAGSRNATEAGHATDPGHSSGDGTATLLADALVALLNQLATPQRPVLLLLDDIHWCDKATLGLLAHLIRYVRRREVFLLGTYSPGGGEKRLLPLRNNAARLGLLAEIELEPLSRSDIHQLVTQFNATEASGAGRQSAGLTPGDWCYQHSEGNPLYTLAWLEAGWGPAEAAVPARLEALIHIQVGRLSQSARHLLQLAACGQDKFDLAQIGLQLGYTPAQTLSASAELITQRFISADPDSSTSPGIATSLYTFVHHTARSCVLNSMTAIERQVLQTAARSMANTELII</sequence>
<protein>
    <recommendedName>
        <fullName evidence="1">Bacterial transcriptional activator domain-containing protein</fullName>
    </recommendedName>
</protein>
<dbReference type="InterPro" id="IPR027417">
    <property type="entry name" value="P-loop_NTPase"/>
</dbReference>
<dbReference type="SMART" id="SM01043">
    <property type="entry name" value="BTAD"/>
    <property type="match status" value="1"/>
</dbReference>
<comment type="caution">
    <text evidence="2">The sequence shown here is derived from an EMBL/GenBank/DDBJ whole genome shotgun (WGS) entry which is preliminary data.</text>
</comment>
<dbReference type="InterPro" id="IPR041664">
    <property type="entry name" value="AAA_16"/>
</dbReference>
<dbReference type="SUPFAM" id="SSF48452">
    <property type="entry name" value="TPR-like"/>
    <property type="match status" value="1"/>
</dbReference>
<dbReference type="SUPFAM" id="SSF52540">
    <property type="entry name" value="P-loop containing nucleoside triphosphate hydrolases"/>
    <property type="match status" value="1"/>
</dbReference>
<dbReference type="Gene3D" id="1.10.10.10">
    <property type="entry name" value="Winged helix-like DNA-binding domain superfamily/Winged helix DNA-binding domain"/>
    <property type="match status" value="1"/>
</dbReference>
<keyword evidence="3" id="KW-1185">Reference proteome</keyword>
<dbReference type="InterPro" id="IPR011990">
    <property type="entry name" value="TPR-like_helical_dom_sf"/>
</dbReference>
<dbReference type="Proteomes" id="UP000326912">
    <property type="component" value="Unassembled WGS sequence"/>
</dbReference>
<dbReference type="EMBL" id="BKZW01000001">
    <property type="protein sequence ID" value="GER88013.1"/>
    <property type="molecule type" value="Genomic_DNA"/>
</dbReference>
<dbReference type="Gene3D" id="1.25.40.10">
    <property type="entry name" value="Tetratricopeptide repeat domain"/>
    <property type="match status" value="1"/>
</dbReference>
<dbReference type="AlphaFoldDB" id="A0A5J4KJT9"/>
<evidence type="ECO:0000313" key="2">
    <source>
        <dbReference type="EMBL" id="GER88013.1"/>
    </source>
</evidence>
<name>A0A5J4KJT9_9CHLR</name>
<dbReference type="Gene3D" id="3.40.50.300">
    <property type="entry name" value="P-loop containing nucleotide triphosphate hydrolases"/>
    <property type="match status" value="1"/>
</dbReference>
<feature type="domain" description="Bacterial transcriptional activator" evidence="1">
    <location>
        <begin position="102"/>
        <end position="241"/>
    </location>
</feature>
<dbReference type="PANTHER" id="PTHR35807">
    <property type="entry name" value="TRANSCRIPTIONAL REGULATOR REDD-RELATED"/>
    <property type="match status" value="1"/>
</dbReference>
<dbReference type="InterPro" id="IPR036388">
    <property type="entry name" value="WH-like_DNA-bd_sf"/>
</dbReference>
<evidence type="ECO:0000259" key="1">
    <source>
        <dbReference type="SMART" id="SM01043"/>
    </source>
</evidence>
<organism evidence="2 3">
    <name type="scientific">Dictyobacter vulcani</name>
    <dbReference type="NCBI Taxonomy" id="2607529"/>
    <lineage>
        <taxon>Bacteria</taxon>
        <taxon>Bacillati</taxon>
        <taxon>Chloroflexota</taxon>
        <taxon>Ktedonobacteria</taxon>
        <taxon>Ktedonobacterales</taxon>
        <taxon>Dictyobacteraceae</taxon>
        <taxon>Dictyobacter</taxon>
    </lineage>
</organism>
<dbReference type="InterPro" id="IPR005158">
    <property type="entry name" value="BTAD"/>
</dbReference>
<dbReference type="InterPro" id="IPR051677">
    <property type="entry name" value="AfsR-DnrI-RedD_regulator"/>
</dbReference>
<evidence type="ECO:0000313" key="3">
    <source>
        <dbReference type="Proteomes" id="UP000326912"/>
    </source>
</evidence>
<dbReference type="RefSeq" id="WP_151755950.1">
    <property type="nucleotide sequence ID" value="NZ_BKZW01000001.1"/>
</dbReference>
<accession>A0A5J4KJT9</accession>
<dbReference type="Pfam" id="PF13191">
    <property type="entry name" value="AAA_16"/>
    <property type="match status" value="1"/>
</dbReference>
<reference evidence="2 3" key="1">
    <citation type="submission" date="2019-10" db="EMBL/GenBank/DDBJ databases">
        <title>Dictyobacter vulcani sp. nov., within the class Ktedonobacteria, isolated from soil of volcanic Mt. Zao.</title>
        <authorList>
            <person name="Zheng Y."/>
            <person name="Wang C.M."/>
            <person name="Sakai Y."/>
            <person name="Abe K."/>
            <person name="Yokota A."/>
            <person name="Yabe S."/>
        </authorList>
    </citation>
    <scope>NUCLEOTIDE SEQUENCE [LARGE SCALE GENOMIC DNA]</scope>
    <source>
        <strain evidence="2 3">W12</strain>
    </source>
</reference>
<dbReference type="Pfam" id="PF03704">
    <property type="entry name" value="BTAD"/>
    <property type="match status" value="1"/>
</dbReference>
<gene>
    <name evidence="2" type="ORF">KDW_21750</name>
</gene>